<proteinExistence type="predicted"/>
<keyword evidence="1" id="KW-0812">Transmembrane</keyword>
<evidence type="ECO:0000256" key="1">
    <source>
        <dbReference type="SAM" id="Phobius"/>
    </source>
</evidence>
<feature type="transmembrane region" description="Helical" evidence="1">
    <location>
        <begin position="16"/>
        <end position="34"/>
    </location>
</feature>
<evidence type="ECO:0000313" key="2">
    <source>
        <dbReference type="EMBL" id="KAK7074963.1"/>
    </source>
</evidence>
<keyword evidence="3" id="KW-1185">Reference proteome</keyword>
<dbReference type="Proteomes" id="UP001381693">
    <property type="component" value="Unassembled WGS sequence"/>
</dbReference>
<sequence>MQRLRKLSGKEIKCEVKYVLIVLAVGFIFMVYHYRILFTFATPNLQTFNHNNGNGVFVRSSRRYNVQSPKPKITCLVITSPGNYQGRARHVSATWGAEDDDEEGRGNTIACSSYHLRDL</sequence>
<name>A0AAN9A4S6_HALRR</name>
<organism evidence="2 3">
    <name type="scientific">Halocaridina rubra</name>
    <name type="common">Hawaiian red shrimp</name>
    <dbReference type="NCBI Taxonomy" id="373956"/>
    <lineage>
        <taxon>Eukaryota</taxon>
        <taxon>Metazoa</taxon>
        <taxon>Ecdysozoa</taxon>
        <taxon>Arthropoda</taxon>
        <taxon>Crustacea</taxon>
        <taxon>Multicrustacea</taxon>
        <taxon>Malacostraca</taxon>
        <taxon>Eumalacostraca</taxon>
        <taxon>Eucarida</taxon>
        <taxon>Decapoda</taxon>
        <taxon>Pleocyemata</taxon>
        <taxon>Caridea</taxon>
        <taxon>Atyoidea</taxon>
        <taxon>Atyidae</taxon>
        <taxon>Halocaridina</taxon>
    </lineage>
</organism>
<dbReference type="EMBL" id="JAXCGZ010011402">
    <property type="protein sequence ID" value="KAK7074963.1"/>
    <property type="molecule type" value="Genomic_DNA"/>
</dbReference>
<keyword evidence="1" id="KW-0472">Membrane</keyword>
<reference evidence="2 3" key="1">
    <citation type="submission" date="2023-11" db="EMBL/GenBank/DDBJ databases">
        <title>Halocaridina rubra genome assembly.</title>
        <authorList>
            <person name="Smith C."/>
        </authorList>
    </citation>
    <scope>NUCLEOTIDE SEQUENCE [LARGE SCALE GENOMIC DNA]</scope>
    <source>
        <strain evidence="2">EP-1</strain>
        <tissue evidence="2">Whole</tissue>
    </source>
</reference>
<evidence type="ECO:0000313" key="3">
    <source>
        <dbReference type="Proteomes" id="UP001381693"/>
    </source>
</evidence>
<keyword evidence="1" id="KW-1133">Transmembrane helix</keyword>
<dbReference type="AlphaFoldDB" id="A0AAN9A4S6"/>
<gene>
    <name evidence="2" type="ORF">SK128_012669</name>
</gene>
<comment type="caution">
    <text evidence="2">The sequence shown here is derived from an EMBL/GenBank/DDBJ whole genome shotgun (WGS) entry which is preliminary data.</text>
</comment>
<protein>
    <submittedName>
        <fullName evidence="2">Uncharacterized protein</fullName>
    </submittedName>
</protein>
<accession>A0AAN9A4S6</accession>